<protein>
    <submittedName>
        <fullName evidence="1">Uncharacterized protein</fullName>
    </submittedName>
</protein>
<accession>A0A0K2SZ10</accession>
<organism evidence="1">
    <name type="scientific">Lepeophtheirus salmonis</name>
    <name type="common">Salmon louse</name>
    <name type="synonym">Caligus salmonis</name>
    <dbReference type="NCBI Taxonomy" id="72036"/>
    <lineage>
        <taxon>Eukaryota</taxon>
        <taxon>Metazoa</taxon>
        <taxon>Ecdysozoa</taxon>
        <taxon>Arthropoda</taxon>
        <taxon>Crustacea</taxon>
        <taxon>Multicrustacea</taxon>
        <taxon>Hexanauplia</taxon>
        <taxon>Copepoda</taxon>
        <taxon>Siphonostomatoida</taxon>
        <taxon>Caligidae</taxon>
        <taxon>Lepeophtheirus</taxon>
    </lineage>
</organism>
<evidence type="ECO:0000313" key="1">
    <source>
        <dbReference type="EMBL" id="CDW19014.1"/>
    </source>
</evidence>
<name>A0A0K2SZ10_LEPSM</name>
<dbReference type="EMBL" id="HACA01001653">
    <property type="protein sequence ID" value="CDW19014.1"/>
    <property type="molecule type" value="Transcribed_RNA"/>
</dbReference>
<sequence>YKLSSLLRKASFTNLEDSFSIWFDLLISKEVNGLPRASITLNVLRIKNCSELLQD</sequence>
<proteinExistence type="predicted"/>
<feature type="non-terminal residue" evidence="1">
    <location>
        <position position="1"/>
    </location>
</feature>
<reference evidence="1" key="1">
    <citation type="submission" date="2014-05" db="EMBL/GenBank/DDBJ databases">
        <authorList>
            <person name="Chronopoulou M."/>
        </authorList>
    </citation>
    <scope>NUCLEOTIDE SEQUENCE</scope>
    <source>
        <tissue evidence="1">Whole organism</tissue>
    </source>
</reference>
<dbReference type="AlphaFoldDB" id="A0A0K2SZ10"/>